<dbReference type="InterPro" id="IPR001073">
    <property type="entry name" value="C1q_dom"/>
</dbReference>
<dbReference type="Gene3D" id="2.60.120.40">
    <property type="match status" value="1"/>
</dbReference>
<evidence type="ECO:0000256" key="2">
    <source>
        <dbReference type="ARBA" id="ARBA00022525"/>
    </source>
</evidence>
<keyword evidence="2" id="KW-0964">Secreted</keyword>
<evidence type="ECO:0000313" key="6">
    <source>
        <dbReference type="RefSeq" id="XP_022111194.1"/>
    </source>
</evidence>
<reference evidence="6" key="1">
    <citation type="submission" date="2025-08" db="UniProtKB">
        <authorList>
            <consortium name="RefSeq"/>
        </authorList>
    </citation>
    <scope>IDENTIFICATION</scope>
</reference>
<feature type="non-terminal residue" evidence="6">
    <location>
        <position position="164"/>
    </location>
</feature>
<name>A0A8B8A0I8_ACAPL</name>
<dbReference type="KEGG" id="aplc:110990474"/>
<feature type="region of interest" description="Disordered" evidence="3">
    <location>
        <begin position="51"/>
        <end position="116"/>
    </location>
</feature>
<feature type="domain" description="C1q" evidence="4">
    <location>
        <begin position="113"/>
        <end position="164"/>
    </location>
</feature>
<dbReference type="Proteomes" id="UP000694845">
    <property type="component" value="Unplaced"/>
</dbReference>
<dbReference type="GO" id="GO:0005581">
    <property type="term" value="C:collagen trimer"/>
    <property type="evidence" value="ECO:0007669"/>
    <property type="project" value="UniProtKB-KW"/>
</dbReference>
<dbReference type="AlphaFoldDB" id="A0A8B8A0I8"/>
<accession>A0A8B8A0I8</accession>
<evidence type="ECO:0000313" key="5">
    <source>
        <dbReference type="Proteomes" id="UP000694845"/>
    </source>
</evidence>
<dbReference type="OrthoDB" id="5875591at2759"/>
<evidence type="ECO:0000256" key="1">
    <source>
        <dbReference type="ARBA" id="ARBA00004613"/>
    </source>
</evidence>
<dbReference type="RefSeq" id="XP_022111194.1">
    <property type="nucleotide sequence ID" value="XM_022255502.1"/>
</dbReference>
<dbReference type="InterPro" id="IPR050392">
    <property type="entry name" value="Collagen/C1q_domain"/>
</dbReference>
<protein>
    <submittedName>
        <fullName evidence="6">Complement C1q subcomponent subunit B-like</fullName>
    </submittedName>
</protein>
<sequence length="164" mass="17107">MFLSLRGVQRVARDPLQGCLAYQACQVARVVVDPEGPEETQVSHVKRSDRCSRCAGGPRDTVPKEDGGIGLLVGKRTPWSSSSGPIGPPGLGGLPGEAGVKGQKGDPGETPNVSSHRVAFTARRTTNSATSTSGNTRLPFDETETLLPGTSFDLATGTFTCDVP</sequence>
<dbReference type="GeneID" id="110990474"/>
<dbReference type="PANTHER" id="PTHR15427:SF33">
    <property type="entry name" value="COLLAGEN IV NC1 DOMAIN-CONTAINING PROTEIN"/>
    <property type="match status" value="1"/>
</dbReference>
<dbReference type="PANTHER" id="PTHR15427">
    <property type="entry name" value="EMILIN ELASTIN MICROFIBRIL INTERFACE-LOCATED PROTEIN ELASTIN MICROFIBRIL INTERFACER"/>
    <property type="match status" value="1"/>
</dbReference>
<comment type="subcellular location">
    <subcellularLocation>
        <location evidence="1">Secreted</location>
    </subcellularLocation>
</comment>
<keyword evidence="5" id="KW-1185">Reference proteome</keyword>
<dbReference type="InterPro" id="IPR008983">
    <property type="entry name" value="Tumour_necrosis_fac-like_dom"/>
</dbReference>
<dbReference type="PROSITE" id="PS50871">
    <property type="entry name" value="C1Q"/>
    <property type="match status" value="1"/>
</dbReference>
<proteinExistence type="predicted"/>
<evidence type="ECO:0000259" key="4">
    <source>
        <dbReference type="PROSITE" id="PS50871"/>
    </source>
</evidence>
<gene>
    <name evidence="6" type="primary">LOC110990474</name>
</gene>
<organism evidence="5 6">
    <name type="scientific">Acanthaster planci</name>
    <name type="common">Crown-of-thorns starfish</name>
    <dbReference type="NCBI Taxonomy" id="133434"/>
    <lineage>
        <taxon>Eukaryota</taxon>
        <taxon>Metazoa</taxon>
        <taxon>Echinodermata</taxon>
        <taxon>Eleutherozoa</taxon>
        <taxon>Asterozoa</taxon>
        <taxon>Asteroidea</taxon>
        <taxon>Valvatacea</taxon>
        <taxon>Valvatida</taxon>
        <taxon>Acanthasteridae</taxon>
        <taxon>Acanthaster</taxon>
    </lineage>
</organism>
<evidence type="ECO:0000256" key="3">
    <source>
        <dbReference type="SAM" id="MobiDB-lite"/>
    </source>
</evidence>